<evidence type="ECO:0008006" key="3">
    <source>
        <dbReference type="Google" id="ProtNLM"/>
    </source>
</evidence>
<organism evidence="1 2">
    <name type="scientific">Flavilitoribacter nigricans (strain ATCC 23147 / DSM 23189 / NBRC 102662 / NCIMB 1420 / SS-2)</name>
    <name type="common">Lewinella nigricans</name>
    <dbReference type="NCBI Taxonomy" id="1122177"/>
    <lineage>
        <taxon>Bacteria</taxon>
        <taxon>Pseudomonadati</taxon>
        <taxon>Bacteroidota</taxon>
        <taxon>Saprospiria</taxon>
        <taxon>Saprospirales</taxon>
        <taxon>Lewinellaceae</taxon>
        <taxon>Flavilitoribacter</taxon>
    </lineage>
</organism>
<protein>
    <recommendedName>
        <fullName evidence="3">Phosphoadenosine phosphosulphate reductase domain-containing protein</fullName>
    </recommendedName>
</protein>
<proteinExistence type="predicted"/>
<dbReference type="InterPro" id="IPR014729">
    <property type="entry name" value="Rossmann-like_a/b/a_fold"/>
</dbReference>
<dbReference type="EMBL" id="PDUD01000018">
    <property type="protein sequence ID" value="PHN06151.1"/>
    <property type="molecule type" value="Genomic_DNA"/>
</dbReference>
<evidence type="ECO:0000313" key="2">
    <source>
        <dbReference type="Proteomes" id="UP000223913"/>
    </source>
</evidence>
<sequence>MSTITIFNCFGEPEQINLESKPKIRPVNDYIPTDLKTVNSMSGGKTSAYVAAHYPAGYNVFSLVRIEDSNCRFKDEKIRRLVEDRIQAPFIGTAEDDTIIYTILDLEQYLGTPIHWVTGPTFDWIVKNAGGWLPNKLHRYCTTEMKIRPIFEWVWRTIGEPVTVRIGYRANETKRARKMIDRLNENGLLTIKHSFRKWETGIHKGKNRWEHFQWQRPEFPLIRDRIYKCQIENYWELKPVRFAPFNNCVGCFHRNPVLLRKQFDWHPEKMNWFQSQEGGKNGYWRSDLSYETIGKHNLQVELDVSAFSECDSGFCEG</sequence>
<dbReference type="AlphaFoldDB" id="A0A2D0NCC2"/>
<dbReference type="OrthoDB" id="1023098at2"/>
<evidence type="ECO:0000313" key="1">
    <source>
        <dbReference type="EMBL" id="PHN06151.1"/>
    </source>
</evidence>
<dbReference type="Proteomes" id="UP000223913">
    <property type="component" value="Unassembled WGS sequence"/>
</dbReference>
<reference evidence="1 2" key="1">
    <citation type="submission" date="2017-10" db="EMBL/GenBank/DDBJ databases">
        <title>The draft genome sequence of Lewinella nigricans NBRC 102662.</title>
        <authorList>
            <person name="Wang K."/>
        </authorList>
    </citation>
    <scope>NUCLEOTIDE SEQUENCE [LARGE SCALE GENOMIC DNA]</scope>
    <source>
        <strain evidence="1 2">NBRC 102662</strain>
    </source>
</reference>
<dbReference type="RefSeq" id="WP_099150135.1">
    <property type="nucleotide sequence ID" value="NZ_PDUD01000018.1"/>
</dbReference>
<name>A0A2D0NCC2_FLAN2</name>
<comment type="caution">
    <text evidence="1">The sequence shown here is derived from an EMBL/GenBank/DDBJ whole genome shotgun (WGS) entry which is preliminary data.</text>
</comment>
<dbReference type="Gene3D" id="3.40.50.620">
    <property type="entry name" value="HUPs"/>
    <property type="match status" value="1"/>
</dbReference>
<keyword evidence="2" id="KW-1185">Reference proteome</keyword>
<accession>A0A2D0NCC2</accession>
<gene>
    <name evidence="1" type="ORF">CRP01_11240</name>
</gene>